<evidence type="ECO:0000256" key="8">
    <source>
        <dbReference type="ARBA" id="ARBA00034003"/>
    </source>
</evidence>
<accession>A0A059EZJ1</accession>
<dbReference type="InterPro" id="IPR000977">
    <property type="entry name" value="DNA_ligase_ATP-dep"/>
</dbReference>
<dbReference type="InterPro" id="IPR012308">
    <property type="entry name" value="DNA_ligase_ATP-dep_N"/>
</dbReference>
<dbReference type="SUPFAM" id="SSF56091">
    <property type="entry name" value="DNA ligase/mRNA capping enzyme, catalytic domain"/>
    <property type="match status" value="1"/>
</dbReference>
<dbReference type="PROSITE" id="PS00697">
    <property type="entry name" value="DNA_LIGASE_A1"/>
    <property type="match status" value="1"/>
</dbReference>
<organism evidence="12 13">
    <name type="scientific">Anncaliia algerae PRA339</name>
    <dbReference type="NCBI Taxonomy" id="1288291"/>
    <lineage>
        <taxon>Eukaryota</taxon>
        <taxon>Fungi</taxon>
        <taxon>Fungi incertae sedis</taxon>
        <taxon>Microsporidia</taxon>
        <taxon>Tubulinosematoidea</taxon>
        <taxon>Tubulinosematidae</taxon>
        <taxon>Anncaliia</taxon>
    </lineage>
</organism>
<dbReference type="GO" id="GO:0005634">
    <property type="term" value="C:nucleus"/>
    <property type="evidence" value="ECO:0007669"/>
    <property type="project" value="UniProtKB-SubCell"/>
</dbReference>
<dbReference type="GO" id="GO:0071897">
    <property type="term" value="P:DNA biosynthetic process"/>
    <property type="evidence" value="ECO:0007669"/>
    <property type="project" value="InterPro"/>
</dbReference>
<feature type="domain" description="ATP-dependent DNA ligase family profile" evidence="11">
    <location>
        <begin position="338"/>
        <end position="473"/>
    </location>
</feature>
<proteinExistence type="inferred from homology"/>
<dbReference type="PROSITE" id="PS00333">
    <property type="entry name" value="DNA_LIGASE_A2"/>
    <property type="match status" value="1"/>
</dbReference>
<dbReference type="SUPFAM" id="SSF50249">
    <property type="entry name" value="Nucleic acid-binding proteins"/>
    <property type="match status" value="1"/>
</dbReference>
<dbReference type="AlphaFoldDB" id="A0A059EZJ1"/>
<gene>
    <name evidence="12" type="ORF">H312_02483</name>
</gene>
<dbReference type="GO" id="GO:0003677">
    <property type="term" value="F:DNA binding"/>
    <property type="evidence" value="ECO:0007669"/>
    <property type="project" value="InterPro"/>
</dbReference>
<dbReference type="FunFam" id="2.40.50.140:FF:000062">
    <property type="entry name" value="DNA ligase"/>
    <property type="match status" value="1"/>
</dbReference>
<dbReference type="Gene3D" id="1.10.3260.10">
    <property type="entry name" value="DNA ligase, ATP-dependent, N-terminal domain"/>
    <property type="match status" value="1"/>
</dbReference>
<keyword evidence="9" id="KW-0234">DNA repair</keyword>
<evidence type="ECO:0000256" key="5">
    <source>
        <dbReference type="ARBA" id="ARBA00022741"/>
    </source>
</evidence>
<dbReference type="PANTHER" id="PTHR45674:SF12">
    <property type="entry name" value="ATP DEPENDENT DNA LIGASE DOMAIN-CONTAINING PROTEIN"/>
    <property type="match status" value="1"/>
</dbReference>
<dbReference type="GO" id="GO:1903461">
    <property type="term" value="P:Okazaki fragment processing involved in mitotic DNA replication"/>
    <property type="evidence" value="ECO:0007669"/>
    <property type="project" value="TreeGrafter"/>
</dbReference>
<keyword evidence="9" id="KW-0227">DNA damage</keyword>
<evidence type="ECO:0000256" key="9">
    <source>
        <dbReference type="RuleBase" id="RU000617"/>
    </source>
</evidence>
<dbReference type="GO" id="GO:0003910">
    <property type="term" value="F:DNA ligase (ATP) activity"/>
    <property type="evidence" value="ECO:0007669"/>
    <property type="project" value="UniProtKB-EC"/>
</dbReference>
<dbReference type="SUPFAM" id="SSF117018">
    <property type="entry name" value="ATP-dependent DNA ligase DNA-binding domain"/>
    <property type="match status" value="1"/>
</dbReference>
<keyword evidence="5 9" id="KW-0547">Nucleotide-binding</keyword>
<dbReference type="NCBIfam" id="TIGR00574">
    <property type="entry name" value="dnl1"/>
    <property type="match status" value="1"/>
</dbReference>
<dbReference type="HOGENOM" id="CLU_005138_4_1_1"/>
<sequence length="598" mass="68605">MREGSESLLFKEFSNMLENISQTKKRLEIQKILSDYFTRLKKESPQAIVSACYLCLGKFLPDHFNTELGVGETMLIKIISEFTNKSIKSLREEHRKTGDYGVIAAKYRANQLSMFEKKDLSIIQVHEGLKRIAKEAGNKSQISKNRIILSLVSNTEKNETKYIIRILEGKLKIGLALKTVLISLGITFQFDNSIEVIKYAYNCKPVFESLIPLLLNKDTKSLNNLGIEPGIPIKPMLAYPSKNITAAMKKIKGRFVCEYKYDGERAQIHKINDSYFIYSRNSENLTEKYPDLKEGLNLICNNKNNFIVDAEVVAFDLEAKKILPFQILTTRKRKNVSLNEIKITVCVFIFDLLFFEDSLIEKSLEERRSILYNNFKEIEGKFHFVTKKECTTADEIDSFFNKSIEENCEGIMIKNLVDNSEYTPSKRCYSWIKLKKDYLTGMADSFDLIVLGCYYGKGKRTGSFGGFLMGCYNDETEKYETVCKLGTGFDDETLINIYNKLKVLEKVKPKDVIFKEGNEPDLWIDPKVIWEIQAAGMSLSPVYTAGYTSLGNGLSLRFPRFIREREDKSISDSTLSSQVVEMYYNLQESDKEESSGEY</sequence>
<reference evidence="12 13" key="2">
    <citation type="submission" date="2014-03" db="EMBL/GenBank/DDBJ databases">
        <title>The Genome Sequence of Anncaliia algerae insect isolate PRA339.</title>
        <authorList>
            <consortium name="The Broad Institute Genome Sequencing Platform"/>
            <consortium name="The Broad Institute Genome Sequencing Center for Infectious Disease"/>
            <person name="Cuomo C."/>
            <person name="Becnel J."/>
            <person name="Sanscrainte N."/>
            <person name="Walker B."/>
            <person name="Young S.K."/>
            <person name="Zeng Q."/>
            <person name="Gargeya S."/>
            <person name="Fitzgerald M."/>
            <person name="Haas B."/>
            <person name="Abouelleil A."/>
            <person name="Alvarado L."/>
            <person name="Arachchi H.M."/>
            <person name="Berlin A.M."/>
            <person name="Chapman S.B."/>
            <person name="Dewar J."/>
            <person name="Goldberg J."/>
            <person name="Griggs A."/>
            <person name="Gujja S."/>
            <person name="Hansen M."/>
            <person name="Howarth C."/>
            <person name="Imamovic A."/>
            <person name="Larimer J."/>
            <person name="McCowan C."/>
            <person name="Murphy C."/>
            <person name="Neiman D."/>
            <person name="Pearson M."/>
            <person name="Priest M."/>
            <person name="Roberts A."/>
            <person name="Saif S."/>
            <person name="Shea T."/>
            <person name="Sisk P."/>
            <person name="Sykes S."/>
            <person name="Wortman J."/>
            <person name="Nusbaum C."/>
            <person name="Birren B."/>
        </authorList>
    </citation>
    <scope>NUCLEOTIDE SEQUENCE [LARGE SCALE GENOMIC DNA]</scope>
    <source>
        <strain evidence="12 13">PRA339</strain>
    </source>
</reference>
<dbReference type="EMBL" id="KK365202">
    <property type="protein sequence ID" value="KCZ80121.1"/>
    <property type="molecule type" value="Genomic_DNA"/>
</dbReference>
<keyword evidence="6 9" id="KW-0067">ATP-binding</keyword>
<dbReference type="STRING" id="1288291.A0A059EZJ1"/>
<dbReference type="Pfam" id="PF04675">
    <property type="entry name" value="DNA_ligase_A_N"/>
    <property type="match status" value="1"/>
</dbReference>
<name>A0A059EZJ1_9MICR</name>
<dbReference type="InterPro" id="IPR012340">
    <property type="entry name" value="NA-bd_OB-fold"/>
</dbReference>
<dbReference type="InterPro" id="IPR050191">
    <property type="entry name" value="ATP-dep_DNA_ligase"/>
</dbReference>
<evidence type="ECO:0000313" key="13">
    <source>
        <dbReference type="Proteomes" id="UP000030655"/>
    </source>
</evidence>
<dbReference type="Pfam" id="PF01068">
    <property type="entry name" value="DNA_ligase_A_M"/>
    <property type="match status" value="1"/>
</dbReference>
<comment type="subcellular location">
    <subcellularLocation>
        <location evidence="1">Nucleus</location>
    </subcellularLocation>
</comment>
<dbReference type="GO" id="GO:0006281">
    <property type="term" value="P:DNA repair"/>
    <property type="evidence" value="ECO:0007669"/>
    <property type="project" value="UniProtKB-KW"/>
</dbReference>
<evidence type="ECO:0000256" key="10">
    <source>
        <dbReference type="RuleBase" id="RU004196"/>
    </source>
</evidence>
<keyword evidence="4" id="KW-0235">DNA replication</keyword>
<protein>
    <recommendedName>
        <fullName evidence="9">DNA ligase</fullName>
        <ecNumber evidence="9">6.5.1.1</ecNumber>
    </recommendedName>
</protein>
<dbReference type="Pfam" id="PF04679">
    <property type="entry name" value="DNA_ligase_A_C"/>
    <property type="match status" value="1"/>
</dbReference>
<reference evidence="13" key="1">
    <citation type="submission" date="2013-02" db="EMBL/GenBank/DDBJ databases">
        <authorList>
            <consortium name="The Broad Institute Genome Sequencing Platform"/>
            <person name="Cuomo C."/>
            <person name="Becnel J."/>
            <person name="Sanscrainte N."/>
            <person name="Walker B."/>
            <person name="Young S.K."/>
            <person name="Zeng Q."/>
            <person name="Gargeya S."/>
            <person name="Fitzgerald M."/>
            <person name="Haas B."/>
            <person name="Abouelleil A."/>
            <person name="Alvarado L."/>
            <person name="Arachchi H.M."/>
            <person name="Berlin A.M."/>
            <person name="Chapman S.B."/>
            <person name="Dewar J."/>
            <person name="Goldberg J."/>
            <person name="Griggs A."/>
            <person name="Gujja S."/>
            <person name="Hansen M."/>
            <person name="Howarth C."/>
            <person name="Imamovic A."/>
            <person name="Larimer J."/>
            <person name="McCowan C."/>
            <person name="Murphy C."/>
            <person name="Neiman D."/>
            <person name="Pearson M."/>
            <person name="Priest M."/>
            <person name="Roberts A."/>
            <person name="Saif S."/>
            <person name="Shea T."/>
            <person name="Sisk P."/>
            <person name="Sykes S."/>
            <person name="Wortman J."/>
            <person name="Nusbaum C."/>
            <person name="Birren B."/>
        </authorList>
    </citation>
    <scope>NUCLEOTIDE SEQUENCE [LARGE SCALE GENOMIC DNA]</scope>
    <source>
        <strain evidence="13">PRA339</strain>
    </source>
</reference>
<evidence type="ECO:0000256" key="7">
    <source>
        <dbReference type="ARBA" id="ARBA00023242"/>
    </source>
</evidence>
<keyword evidence="9" id="KW-0233">DNA recombination</keyword>
<evidence type="ECO:0000256" key="3">
    <source>
        <dbReference type="ARBA" id="ARBA00022598"/>
    </source>
</evidence>
<dbReference type="InterPro" id="IPR012310">
    <property type="entry name" value="DNA_ligase_ATP-dep_cent"/>
</dbReference>
<keyword evidence="7" id="KW-0539">Nucleus</keyword>
<dbReference type="VEuPathDB" id="MicrosporidiaDB:H312_02483"/>
<comment type="similarity">
    <text evidence="2 10">Belongs to the ATP-dependent DNA ligase family.</text>
</comment>
<evidence type="ECO:0000256" key="2">
    <source>
        <dbReference type="ARBA" id="ARBA00007572"/>
    </source>
</evidence>
<dbReference type="CDD" id="cd07969">
    <property type="entry name" value="OBF_DNA_ligase_I"/>
    <property type="match status" value="1"/>
</dbReference>
<dbReference type="InterPro" id="IPR012309">
    <property type="entry name" value="DNA_ligase_ATP-dep_C"/>
</dbReference>
<dbReference type="PANTHER" id="PTHR45674">
    <property type="entry name" value="DNA LIGASE 1/3 FAMILY MEMBER"/>
    <property type="match status" value="1"/>
</dbReference>
<dbReference type="PROSITE" id="PS50160">
    <property type="entry name" value="DNA_LIGASE_A3"/>
    <property type="match status" value="1"/>
</dbReference>
<dbReference type="CDD" id="cd07900">
    <property type="entry name" value="Adenylation_DNA_ligase_I_Euk"/>
    <property type="match status" value="1"/>
</dbReference>
<keyword evidence="13" id="KW-1185">Reference proteome</keyword>
<dbReference type="Gene3D" id="3.30.470.30">
    <property type="entry name" value="DNA ligase/mRNA capping enzyme"/>
    <property type="match status" value="1"/>
</dbReference>
<dbReference type="GO" id="GO:0006310">
    <property type="term" value="P:DNA recombination"/>
    <property type="evidence" value="ECO:0007669"/>
    <property type="project" value="UniProtKB-KW"/>
</dbReference>
<dbReference type="GO" id="GO:0005739">
    <property type="term" value="C:mitochondrion"/>
    <property type="evidence" value="ECO:0007669"/>
    <property type="project" value="TreeGrafter"/>
</dbReference>
<evidence type="ECO:0000256" key="1">
    <source>
        <dbReference type="ARBA" id="ARBA00004123"/>
    </source>
</evidence>
<comment type="catalytic activity">
    <reaction evidence="8 9">
        <text>ATP + (deoxyribonucleotide)n-3'-hydroxyl + 5'-phospho-(deoxyribonucleotide)m = (deoxyribonucleotide)n+m + AMP + diphosphate.</text>
        <dbReference type="EC" id="6.5.1.1"/>
    </reaction>
</comment>
<keyword evidence="3 9" id="KW-0436">Ligase</keyword>
<dbReference type="Proteomes" id="UP000030655">
    <property type="component" value="Unassembled WGS sequence"/>
</dbReference>
<dbReference type="OrthoDB" id="206088at2759"/>
<dbReference type="FunFam" id="3.30.470.30:FF:000002">
    <property type="entry name" value="DNA ligase"/>
    <property type="match status" value="1"/>
</dbReference>
<evidence type="ECO:0000313" key="12">
    <source>
        <dbReference type="EMBL" id="KCZ80121.1"/>
    </source>
</evidence>
<evidence type="ECO:0000259" key="11">
    <source>
        <dbReference type="PROSITE" id="PS50160"/>
    </source>
</evidence>
<dbReference type="GO" id="GO:0005524">
    <property type="term" value="F:ATP binding"/>
    <property type="evidence" value="ECO:0007669"/>
    <property type="project" value="UniProtKB-KW"/>
</dbReference>
<dbReference type="InterPro" id="IPR016059">
    <property type="entry name" value="DNA_ligase_ATP-dep_CS"/>
</dbReference>
<dbReference type="InterPro" id="IPR036599">
    <property type="entry name" value="DNA_ligase_N_sf"/>
</dbReference>
<dbReference type="EC" id="6.5.1.1" evidence="9"/>
<evidence type="ECO:0000256" key="6">
    <source>
        <dbReference type="ARBA" id="ARBA00022840"/>
    </source>
</evidence>
<evidence type="ECO:0000256" key="4">
    <source>
        <dbReference type="ARBA" id="ARBA00022705"/>
    </source>
</evidence>
<dbReference type="Gene3D" id="2.40.50.140">
    <property type="entry name" value="Nucleic acid-binding proteins"/>
    <property type="match status" value="1"/>
</dbReference>